<sequence length="111" mass="12826">MIISVNWLMKNAIFNDQNENETVIGMWERKASEMSDGFVESISEHGVMGEIVYSLEENRVYNGHHRLLVAWLLGIEYIGFVDDLNDNPEDYLERLGWPSSYKENDGKEEGP</sequence>
<name>A0A7G4AWH4_9CAUD</name>
<organism evidence="2 3">
    <name type="scientific">Streptomyces phage Coruscant</name>
    <dbReference type="NCBI Taxonomy" id="2739834"/>
    <lineage>
        <taxon>Viruses</taxon>
        <taxon>Duplodnaviria</taxon>
        <taxon>Heunggongvirae</taxon>
        <taxon>Uroviricota</taxon>
        <taxon>Caudoviricetes</taxon>
        <taxon>Stanwilliamsviridae</taxon>
        <taxon>Boydwoodruffvirinae</taxon>
        <taxon>Coruscantvirus</taxon>
        <taxon>Coruscantvirus coruscant</taxon>
    </lineage>
</organism>
<protein>
    <submittedName>
        <fullName evidence="2">ParB N-terminal domain-containing protein</fullName>
    </submittedName>
</protein>
<evidence type="ECO:0000313" key="2">
    <source>
        <dbReference type="EMBL" id="QMP84364.1"/>
    </source>
</evidence>
<accession>A0A7G4AWH4</accession>
<gene>
    <name evidence="1" type="ORF">HUN41_00010</name>
    <name evidence="2" type="ORF">HUN41_00276</name>
</gene>
<dbReference type="SUPFAM" id="SSF110849">
    <property type="entry name" value="ParB/Sulfiredoxin"/>
    <property type="match status" value="1"/>
</dbReference>
<dbReference type="Gene3D" id="3.90.1530.10">
    <property type="entry name" value="Conserved hypothetical protein from pyrococcus furiosus pfu- 392566-001, ParB domain"/>
    <property type="match status" value="1"/>
</dbReference>
<dbReference type="Proteomes" id="UP000515922">
    <property type="component" value="Segment"/>
</dbReference>
<evidence type="ECO:0000313" key="3">
    <source>
        <dbReference type="Proteomes" id="UP000515922"/>
    </source>
</evidence>
<evidence type="ECO:0000313" key="1">
    <source>
        <dbReference type="EMBL" id="QMP84140.1"/>
    </source>
</evidence>
<dbReference type="InterPro" id="IPR036086">
    <property type="entry name" value="ParB/Sulfiredoxin_sf"/>
</dbReference>
<proteinExistence type="predicted"/>
<keyword evidence="3" id="KW-1185">Reference proteome</keyword>
<dbReference type="EMBL" id="MT711976">
    <property type="protein sequence ID" value="QMP84364.1"/>
    <property type="molecule type" value="Genomic_DNA"/>
</dbReference>
<reference evidence="2 3" key="1">
    <citation type="submission" date="2020-07" db="EMBL/GenBank/DDBJ databases">
        <title>Streptomyces phage Genome sequencing and assembly.</title>
        <authorList>
            <person name="Sharma V."/>
            <person name="Hardy A."/>
            <person name="Frunzke J."/>
        </authorList>
    </citation>
    <scope>NUCLEOTIDE SEQUENCE [LARGE SCALE GENOMIC DNA]</scope>
</reference>
<dbReference type="EMBL" id="MT711976">
    <property type="protein sequence ID" value="QMP84140.1"/>
    <property type="molecule type" value="Genomic_DNA"/>
</dbReference>